<evidence type="ECO:0000256" key="3">
    <source>
        <dbReference type="ARBA" id="ARBA00023163"/>
    </source>
</evidence>
<dbReference type="InterPro" id="IPR014757">
    <property type="entry name" value="Tscrpt_reg_IclR_C"/>
</dbReference>
<dbReference type="InterPro" id="IPR011991">
    <property type="entry name" value="ArsR-like_HTH"/>
</dbReference>
<dbReference type="InterPro" id="IPR005471">
    <property type="entry name" value="Tscrpt_reg_IclR_N"/>
</dbReference>
<accession>A0ABW3C362</accession>
<evidence type="ECO:0000313" key="6">
    <source>
        <dbReference type="EMBL" id="MFD0848648.1"/>
    </source>
</evidence>
<name>A0ABW3C362_SPHXN</name>
<dbReference type="Gene3D" id="1.10.10.10">
    <property type="entry name" value="Winged helix-like DNA-binding domain superfamily/Winged helix DNA-binding domain"/>
    <property type="match status" value="1"/>
</dbReference>
<keyword evidence="1" id="KW-0805">Transcription regulation</keyword>
<dbReference type="PANTHER" id="PTHR30136:SF23">
    <property type="entry name" value="DNA-BINDING TRANSCRIPTIONAL ACTIVATOR MHPR"/>
    <property type="match status" value="1"/>
</dbReference>
<evidence type="ECO:0000256" key="2">
    <source>
        <dbReference type="ARBA" id="ARBA00023125"/>
    </source>
</evidence>
<keyword evidence="7" id="KW-1185">Reference proteome</keyword>
<dbReference type="RefSeq" id="WP_381489766.1">
    <property type="nucleotide sequence ID" value="NZ_JBHTIK010000005.1"/>
</dbReference>
<dbReference type="InterPro" id="IPR050707">
    <property type="entry name" value="HTH_MetabolicPath_Reg"/>
</dbReference>
<proteinExistence type="predicted"/>
<feature type="domain" description="IclR-ED" evidence="5">
    <location>
        <begin position="73"/>
        <end position="257"/>
    </location>
</feature>
<dbReference type="Gene3D" id="3.30.450.40">
    <property type="match status" value="1"/>
</dbReference>
<comment type="caution">
    <text evidence="6">The sequence shown here is derived from an EMBL/GenBank/DDBJ whole genome shotgun (WGS) entry which is preliminary data.</text>
</comment>
<organism evidence="6 7">
    <name type="scientific">Sphingosinicella xenopeptidilytica</name>
    <dbReference type="NCBI Taxonomy" id="364098"/>
    <lineage>
        <taxon>Bacteria</taxon>
        <taxon>Pseudomonadati</taxon>
        <taxon>Pseudomonadota</taxon>
        <taxon>Alphaproteobacteria</taxon>
        <taxon>Sphingomonadales</taxon>
        <taxon>Sphingosinicellaceae</taxon>
        <taxon>Sphingosinicella</taxon>
    </lineage>
</organism>
<dbReference type="SUPFAM" id="SSF46785">
    <property type="entry name" value="Winged helix' DNA-binding domain"/>
    <property type="match status" value="1"/>
</dbReference>
<dbReference type="PANTHER" id="PTHR30136">
    <property type="entry name" value="HELIX-TURN-HELIX TRANSCRIPTIONAL REGULATOR, ICLR FAMILY"/>
    <property type="match status" value="1"/>
</dbReference>
<dbReference type="SUPFAM" id="SSF55781">
    <property type="entry name" value="GAF domain-like"/>
    <property type="match status" value="1"/>
</dbReference>
<gene>
    <name evidence="6" type="ORF">ACFQ00_09980</name>
</gene>
<feature type="domain" description="HTH iclR-type" evidence="4">
    <location>
        <begin position="11"/>
        <end position="72"/>
    </location>
</feature>
<dbReference type="Proteomes" id="UP001597124">
    <property type="component" value="Unassembled WGS sequence"/>
</dbReference>
<dbReference type="EMBL" id="JBHTIK010000005">
    <property type="protein sequence ID" value="MFD0848648.1"/>
    <property type="molecule type" value="Genomic_DNA"/>
</dbReference>
<evidence type="ECO:0000259" key="5">
    <source>
        <dbReference type="PROSITE" id="PS51078"/>
    </source>
</evidence>
<dbReference type="InterPro" id="IPR036390">
    <property type="entry name" value="WH_DNA-bd_sf"/>
</dbReference>
<protein>
    <submittedName>
        <fullName evidence="6">Helix-turn-helix domain-containing protein</fullName>
    </submittedName>
</protein>
<dbReference type="SMART" id="SM00346">
    <property type="entry name" value="HTH_ICLR"/>
    <property type="match status" value="1"/>
</dbReference>
<evidence type="ECO:0000259" key="4">
    <source>
        <dbReference type="PROSITE" id="PS51077"/>
    </source>
</evidence>
<dbReference type="PROSITE" id="PS51078">
    <property type="entry name" value="ICLR_ED"/>
    <property type="match status" value="1"/>
</dbReference>
<keyword evidence="3" id="KW-0804">Transcription</keyword>
<dbReference type="Pfam" id="PF01614">
    <property type="entry name" value="IclR_C"/>
    <property type="match status" value="1"/>
</dbReference>
<evidence type="ECO:0000313" key="7">
    <source>
        <dbReference type="Proteomes" id="UP001597124"/>
    </source>
</evidence>
<reference evidence="7" key="1">
    <citation type="journal article" date="2019" name="Int. J. Syst. Evol. Microbiol.">
        <title>The Global Catalogue of Microorganisms (GCM) 10K type strain sequencing project: providing services to taxonomists for standard genome sequencing and annotation.</title>
        <authorList>
            <consortium name="The Broad Institute Genomics Platform"/>
            <consortium name="The Broad Institute Genome Sequencing Center for Infectious Disease"/>
            <person name="Wu L."/>
            <person name="Ma J."/>
        </authorList>
    </citation>
    <scope>NUCLEOTIDE SEQUENCE [LARGE SCALE GENOMIC DNA]</scope>
    <source>
        <strain evidence="7">CCUG 52537</strain>
    </source>
</reference>
<keyword evidence="2" id="KW-0238">DNA-binding</keyword>
<dbReference type="Pfam" id="PF09339">
    <property type="entry name" value="HTH_IclR"/>
    <property type="match status" value="1"/>
</dbReference>
<dbReference type="InterPro" id="IPR029016">
    <property type="entry name" value="GAF-like_dom_sf"/>
</dbReference>
<dbReference type="InterPro" id="IPR036388">
    <property type="entry name" value="WH-like_DNA-bd_sf"/>
</dbReference>
<dbReference type="CDD" id="cd00090">
    <property type="entry name" value="HTH_ARSR"/>
    <property type="match status" value="1"/>
</dbReference>
<evidence type="ECO:0000256" key="1">
    <source>
        <dbReference type="ARBA" id="ARBA00023015"/>
    </source>
</evidence>
<dbReference type="PROSITE" id="PS51077">
    <property type="entry name" value="HTH_ICLR"/>
    <property type="match status" value="1"/>
</dbReference>
<sequence length="265" mass="29018">MPAKNPVHKDVRALRRGIMILEALAEHGWAKPVDLAKFTGIDRSSVYRIAGTLEQLGFVTRRQEDGAFALSQKVRMIAAGVRTDELIIEQISSILADLTQEISWPSDLAIFSGGEVVIQASTHALSPITFHRATVGQARSLLDTALGRAIMMVLTDDELDAAIDFAGRAYARNSKEPDRAAIAHMNTRYRETGYAWSVGSVDENVSAIAVGFRAKSGLVGAVNIVFFRRVLSPSQAAERYLEALRGCVEKIAVLDATTRRHLKWS</sequence>